<keyword evidence="4" id="KW-1185">Reference proteome</keyword>
<dbReference type="PANTHER" id="PTHR36933:SF1">
    <property type="entry name" value="SLL0788 PROTEIN"/>
    <property type="match status" value="1"/>
</dbReference>
<feature type="signal peptide" evidence="1">
    <location>
        <begin position="1"/>
        <end position="22"/>
    </location>
</feature>
<evidence type="ECO:0000313" key="3">
    <source>
        <dbReference type="EMBL" id="MCW6511870.1"/>
    </source>
</evidence>
<dbReference type="Pfam" id="PF03713">
    <property type="entry name" value="DUF305"/>
    <property type="match status" value="1"/>
</dbReference>
<feature type="chain" id="PRO_5041453548" evidence="1">
    <location>
        <begin position="23"/>
        <end position="118"/>
    </location>
</feature>
<organism evidence="3 4">
    <name type="scientific">Lichenifustis flavocetrariae</name>
    <dbReference type="NCBI Taxonomy" id="2949735"/>
    <lineage>
        <taxon>Bacteria</taxon>
        <taxon>Pseudomonadati</taxon>
        <taxon>Pseudomonadota</taxon>
        <taxon>Alphaproteobacteria</taxon>
        <taxon>Hyphomicrobiales</taxon>
        <taxon>Lichenihabitantaceae</taxon>
        <taxon>Lichenifustis</taxon>
    </lineage>
</organism>
<dbReference type="Gene3D" id="1.20.1260.10">
    <property type="match status" value="1"/>
</dbReference>
<evidence type="ECO:0000313" key="4">
    <source>
        <dbReference type="Proteomes" id="UP001165667"/>
    </source>
</evidence>
<evidence type="ECO:0000259" key="2">
    <source>
        <dbReference type="Pfam" id="PF03713"/>
    </source>
</evidence>
<dbReference type="EMBL" id="JAMOIM010000035">
    <property type="protein sequence ID" value="MCW6511870.1"/>
    <property type="molecule type" value="Genomic_DNA"/>
</dbReference>
<accession>A0AA42CQX3</accession>
<reference evidence="3" key="1">
    <citation type="submission" date="2022-05" db="EMBL/GenBank/DDBJ databases">
        <authorList>
            <person name="Pankratov T."/>
        </authorList>
    </citation>
    <scope>NUCLEOTIDE SEQUENCE</scope>
    <source>
        <strain evidence="3">BP6-180914</strain>
    </source>
</reference>
<proteinExistence type="predicted"/>
<dbReference type="PANTHER" id="PTHR36933">
    <property type="entry name" value="SLL0788 PROTEIN"/>
    <property type="match status" value="1"/>
</dbReference>
<dbReference type="AlphaFoldDB" id="A0AA42CQX3"/>
<name>A0AA42CQX3_9HYPH</name>
<comment type="caution">
    <text evidence="3">The sequence shown here is derived from an EMBL/GenBank/DDBJ whole genome shotgun (WGS) entry which is preliminary data.</text>
</comment>
<sequence>MNNRFKIAVALAAVAAPAMAFAEDMKMDMNASGGTPAEKAFAASMQTMMKNMDVKPTGKTDKDFVTMMMPHHQGAIDMANVELQYGKDPMLRKMAGDIVKAQEQEIGEMKAWLAKNPK</sequence>
<dbReference type="Proteomes" id="UP001165667">
    <property type="component" value="Unassembled WGS sequence"/>
</dbReference>
<protein>
    <submittedName>
        <fullName evidence="3">DUF305 domain-containing protein</fullName>
    </submittedName>
</protein>
<evidence type="ECO:0000256" key="1">
    <source>
        <dbReference type="SAM" id="SignalP"/>
    </source>
</evidence>
<keyword evidence="1" id="KW-0732">Signal</keyword>
<dbReference type="RefSeq" id="WP_282588249.1">
    <property type="nucleotide sequence ID" value="NZ_JAMOIM010000035.1"/>
</dbReference>
<dbReference type="InterPro" id="IPR005183">
    <property type="entry name" value="DUF305_CopM-like"/>
</dbReference>
<dbReference type="InterPro" id="IPR012347">
    <property type="entry name" value="Ferritin-like"/>
</dbReference>
<gene>
    <name evidence="3" type="ORF">M8523_28325</name>
</gene>
<feature type="domain" description="DUF305" evidence="2">
    <location>
        <begin position="34"/>
        <end position="113"/>
    </location>
</feature>